<keyword evidence="1" id="KW-0472">Membrane</keyword>
<feature type="transmembrane region" description="Helical" evidence="1">
    <location>
        <begin position="205"/>
        <end position="223"/>
    </location>
</feature>
<comment type="caution">
    <text evidence="2">The sequence shown here is derived from an EMBL/GenBank/DDBJ whole genome shotgun (WGS) entry which is preliminary data.</text>
</comment>
<dbReference type="Proteomes" id="UP001527866">
    <property type="component" value="Unassembled WGS sequence"/>
</dbReference>
<feature type="transmembrane region" description="Helical" evidence="1">
    <location>
        <begin position="103"/>
        <end position="123"/>
    </location>
</feature>
<evidence type="ECO:0000256" key="1">
    <source>
        <dbReference type="SAM" id="Phobius"/>
    </source>
</evidence>
<feature type="transmembrane region" description="Helical" evidence="1">
    <location>
        <begin position="401"/>
        <end position="430"/>
    </location>
</feature>
<dbReference type="EMBL" id="JAQFWQ010000081">
    <property type="protein sequence ID" value="MDA2813517.1"/>
    <property type="molecule type" value="Genomic_DNA"/>
</dbReference>
<feature type="transmembrane region" description="Helical" evidence="1">
    <location>
        <begin position="357"/>
        <end position="380"/>
    </location>
</feature>
<keyword evidence="1" id="KW-1133">Transmembrane helix</keyword>
<feature type="transmembrane region" description="Helical" evidence="1">
    <location>
        <begin position="178"/>
        <end position="198"/>
    </location>
</feature>
<evidence type="ECO:0008006" key="4">
    <source>
        <dbReference type="Google" id="ProtNLM"/>
    </source>
</evidence>
<evidence type="ECO:0000313" key="2">
    <source>
        <dbReference type="EMBL" id="MDA2813517.1"/>
    </source>
</evidence>
<feature type="transmembrane region" description="Helical" evidence="1">
    <location>
        <begin position="257"/>
        <end position="277"/>
    </location>
</feature>
<feature type="transmembrane region" description="Helical" evidence="1">
    <location>
        <begin position="470"/>
        <end position="488"/>
    </location>
</feature>
<gene>
    <name evidence="2" type="ORF">O4J56_22920</name>
</gene>
<keyword evidence="1" id="KW-0812">Transmembrane</keyword>
<feature type="transmembrane region" description="Helical" evidence="1">
    <location>
        <begin position="519"/>
        <end position="538"/>
    </location>
</feature>
<keyword evidence="3" id="KW-1185">Reference proteome</keyword>
<feature type="transmembrane region" description="Helical" evidence="1">
    <location>
        <begin position="442"/>
        <end position="463"/>
    </location>
</feature>
<organism evidence="2 3">
    <name type="scientific">Nocardiopsis endophytica</name>
    <dbReference type="NCBI Taxonomy" id="3018445"/>
    <lineage>
        <taxon>Bacteria</taxon>
        <taxon>Bacillati</taxon>
        <taxon>Actinomycetota</taxon>
        <taxon>Actinomycetes</taxon>
        <taxon>Streptosporangiales</taxon>
        <taxon>Nocardiopsidaceae</taxon>
        <taxon>Nocardiopsis</taxon>
    </lineage>
</organism>
<name>A0ABT4U993_9ACTN</name>
<feature type="transmembrane region" description="Helical" evidence="1">
    <location>
        <begin position="40"/>
        <end position="61"/>
    </location>
</feature>
<dbReference type="RefSeq" id="WP_270688546.1">
    <property type="nucleotide sequence ID" value="NZ_JAQFWQ010000081.1"/>
</dbReference>
<sequence length="545" mass="55351">MSAPAAAPPLPGTGARLRERTLAGTGSLLRAALRRDRIRLPLWLLGISAFAPYGHTVMQVANPDPRALAEYVRLMDTPMVALFTGPAFGLGQATVERAMVSSYFLEFLLAAGLMNILAVARHTRAEEQTGRAELVRAAPVGRQAPLSAALLLAAAADAVLAGLLAAFLGAAGYPAGSALLFGAAVGTTGLVFAGATALTAQLAALSRAAAGIAGAALLAAWAVRGIGALQQDGGSALTWLSPLAWAQYTRVLADERWWPLGLSVALAAALAAGGYALSERRDLGSGLLAERSGRGGAAPWLRSPLALAFRLQRTSILWWGGVLTVAAFVYGSLTGALAGADAADAFFGTGGNVQAGYLSLMAVAMGLLVCVYAVLAVVSLRTDEVRGRTALPLAGPTARSAWLRAWLAVTAAAGTAMAVAVGAAMAAGAAWSTGDASALGPVFAAAVVRIPEVLLVLSVAALLHGFAPRALPAVWAVVLYGGVVRFFAPSLGWPQWLMDLSPLDHIARMPVEPFSAGPVAATVAAAAALAGLAAYGYGRRDLAGG</sequence>
<protein>
    <recommendedName>
        <fullName evidence="4">ABC transporter permease</fullName>
    </recommendedName>
</protein>
<reference evidence="2 3" key="1">
    <citation type="submission" date="2023-01" db="EMBL/GenBank/DDBJ databases">
        <title>Draft genome sequence of Nocardiopsis sp. RSe5-2 isolated from halophytes.</title>
        <authorList>
            <person name="Duangmal K."/>
            <person name="Chantavorakit T."/>
        </authorList>
    </citation>
    <scope>NUCLEOTIDE SEQUENCE [LARGE SCALE GENOMIC DNA]</scope>
    <source>
        <strain evidence="2 3">RSe5-2</strain>
    </source>
</reference>
<feature type="transmembrane region" description="Helical" evidence="1">
    <location>
        <begin position="316"/>
        <end position="337"/>
    </location>
</feature>
<feature type="transmembrane region" description="Helical" evidence="1">
    <location>
        <begin position="144"/>
        <end position="172"/>
    </location>
</feature>
<proteinExistence type="predicted"/>
<evidence type="ECO:0000313" key="3">
    <source>
        <dbReference type="Proteomes" id="UP001527866"/>
    </source>
</evidence>
<accession>A0ABT4U993</accession>